<dbReference type="Gene3D" id="3.30.70.1560">
    <property type="entry name" value="Alpha-L RNA-binding motif"/>
    <property type="match status" value="1"/>
</dbReference>
<dbReference type="InterPro" id="IPR002942">
    <property type="entry name" value="S4_RNA-bd"/>
</dbReference>
<dbReference type="InterPro" id="IPR050343">
    <property type="entry name" value="RsuA_PseudoU_synthase"/>
</dbReference>
<evidence type="ECO:0000256" key="5">
    <source>
        <dbReference type="ARBA" id="ARBA00037590"/>
    </source>
</evidence>
<feature type="domain" description="RNA-binding S4" evidence="8">
    <location>
        <begin position="4"/>
        <end position="68"/>
    </location>
</feature>
<evidence type="ECO:0000313" key="10">
    <source>
        <dbReference type="Proteomes" id="UP000265916"/>
    </source>
</evidence>
<dbReference type="GO" id="GO:0003723">
    <property type="term" value="F:RNA binding"/>
    <property type="evidence" value="ECO:0007669"/>
    <property type="project" value="UniProtKB-KW"/>
</dbReference>
<dbReference type="PROSITE" id="PS50889">
    <property type="entry name" value="S4"/>
    <property type="match status" value="1"/>
</dbReference>
<evidence type="ECO:0000256" key="1">
    <source>
        <dbReference type="ARBA" id="ARBA00008348"/>
    </source>
</evidence>
<dbReference type="SUPFAM" id="SSF55120">
    <property type="entry name" value="Pseudouridine synthase"/>
    <property type="match status" value="1"/>
</dbReference>
<dbReference type="FunFam" id="3.30.70.1560:FF:000001">
    <property type="entry name" value="Pseudouridine synthase"/>
    <property type="match status" value="1"/>
</dbReference>
<dbReference type="InterPro" id="IPR036986">
    <property type="entry name" value="S4_RNA-bd_sf"/>
</dbReference>
<dbReference type="Gene3D" id="3.10.290.10">
    <property type="entry name" value="RNA-binding S4 domain"/>
    <property type="match status" value="1"/>
</dbReference>
<dbReference type="Proteomes" id="UP000265916">
    <property type="component" value="Unassembled WGS sequence"/>
</dbReference>
<dbReference type="Pfam" id="PF01479">
    <property type="entry name" value="S4"/>
    <property type="match status" value="1"/>
</dbReference>
<dbReference type="InterPro" id="IPR006145">
    <property type="entry name" value="PsdUridine_synth_RsuA/RluA"/>
</dbReference>
<evidence type="ECO:0000256" key="6">
    <source>
        <dbReference type="PROSITE-ProRule" id="PRU00182"/>
    </source>
</evidence>
<protein>
    <recommendedName>
        <fullName evidence="7">Pseudouridine synthase</fullName>
        <ecNumber evidence="7">5.4.99.-</ecNumber>
    </recommendedName>
</protein>
<keyword evidence="2 6" id="KW-0694">RNA-binding</keyword>
<dbReference type="GO" id="GO:0000455">
    <property type="term" value="P:enzyme-directed rRNA pseudouridine synthesis"/>
    <property type="evidence" value="ECO:0007669"/>
    <property type="project" value="UniProtKB-ARBA"/>
</dbReference>
<dbReference type="SMART" id="SM00363">
    <property type="entry name" value="S4"/>
    <property type="match status" value="1"/>
</dbReference>
<evidence type="ECO:0000259" key="8">
    <source>
        <dbReference type="SMART" id="SM00363"/>
    </source>
</evidence>
<dbReference type="AlphaFoldDB" id="A0A3A1YFT0"/>
<comment type="caution">
    <text evidence="9">The sequence shown here is derived from an EMBL/GenBank/DDBJ whole genome shotgun (WGS) entry which is preliminary data.</text>
</comment>
<name>A0A3A1YFT0_9GAMM</name>
<dbReference type="Gene3D" id="3.30.70.580">
    <property type="entry name" value="Pseudouridine synthase I, catalytic domain, N-terminal subdomain"/>
    <property type="match status" value="1"/>
</dbReference>
<dbReference type="SUPFAM" id="SSF55174">
    <property type="entry name" value="Alpha-L RNA-binding motif"/>
    <property type="match status" value="1"/>
</dbReference>
<dbReference type="PANTHER" id="PTHR47683:SF4">
    <property type="entry name" value="PSEUDOURIDINE SYNTHASE"/>
    <property type="match status" value="1"/>
</dbReference>
<dbReference type="EC" id="5.4.99.-" evidence="7"/>
<evidence type="ECO:0000256" key="2">
    <source>
        <dbReference type="ARBA" id="ARBA00022884"/>
    </source>
</evidence>
<dbReference type="InterPro" id="IPR020094">
    <property type="entry name" value="TruA/RsuA/RluB/E/F_N"/>
</dbReference>
<evidence type="ECO:0000313" key="9">
    <source>
        <dbReference type="EMBL" id="RIY34897.1"/>
    </source>
</evidence>
<organism evidence="9 10">
    <name type="scientific">Psittacicella hinzii</name>
    <dbReference type="NCBI Taxonomy" id="2028575"/>
    <lineage>
        <taxon>Bacteria</taxon>
        <taxon>Pseudomonadati</taxon>
        <taxon>Pseudomonadota</taxon>
        <taxon>Gammaproteobacteria</taxon>
        <taxon>Pasteurellales</taxon>
        <taxon>Psittacicellaceae</taxon>
        <taxon>Psittacicella</taxon>
    </lineage>
</organism>
<proteinExistence type="inferred from homology"/>
<dbReference type="GO" id="GO:0160136">
    <property type="term" value="F:16S rRNA pseudouridine(516) synthase activity"/>
    <property type="evidence" value="ECO:0007669"/>
    <property type="project" value="UniProtKB-EC"/>
</dbReference>
<dbReference type="GO" id="GO:0005829">
    <property type="term" value="C:cytosol"/>
    <property type="evidence" value="ECO:0007669"/>
    <property type="project" value="UniProtKB-ARBA"/>
</dbReference>
<dbReference type="InterPro" id="IPR042092">
    <property type="entry name" value="PsdUridine_s_RsuA/RluB/E/F_cat"/>
</dbReference>
<evidence type="ECO:0000256" key="4">
    <source>
        <dbReference type="ARBA" id="ARBA00036749"/>
    </source>
</evidence>
<dbReference type="InterPro" id="IPR020103">
    <property type="entry name" value="PsdUridine_synth_cat_dom_sf"/>
</dbReference>
<gene>
    <name evidence="9" type="ORF">CKF58_07415</name>
</gene>
<dbReference type="OrthoDB" id="9807213at2"/>
<dbReference type="InterPro" id="IPR018496">
    <property type="entry name" value="PsdUridine_synth_RsuA/RluB_CS"/>
</dbReference>
<keyword evidence="10" id="KW-1185">Reference proteome</keyword>
<accession>A0A3A1YFT0</accession>
<dbReference type="PROSITE" id="PS01149">
    <property type="entry name" value="PSI_RSU"/>
    <property type="match status" value="1"/>
</dbReference>
<dbReference type="RefSeq" id="WP_119532517.1">
    <property type="nucleotide sequence ID" value="NZ_JBHSSP010000020.1"/>
</dbReference>
<comment type="function">
    <text evidence="5">Responsible for synthesis of pseudouridine from uracil-516 in 16S ribosomal RNA.</text>
</comment>
<dbReference type="EMBL" id="NRJG01000164">
    <property type="protein sequence ID" value="RIY34897.1"/>
    <property type="molecule type" value="Genomic_DNA"/>
</dbReference>
<dbReference type="PANTHER" id="PTHR47683">
    <property type="entry name" value="PSEUDOURIDINE SYNTHASE FAMILY PROTEIN-RELATED"/>
    <property type="match status" value="1"/>
</dbReference>
<dbReference type="NCBIfam" id="TIGR00093">
    <property type="entry name" value="pseudouridine synthase"/>
    <property type="match status" value="1"/>
</dbReference>
<comment type="catalytic activity">
    <reaction evidence="4">
        <text>uridine(516) in 16S rRNA = pseudouridine(516) in 16S rRNA</text>
        <dbReference type="Rhea" id="RHEA:38867"/>
        <dbReference type="Rhea" id="RHEA-COMP:10089"/>
        <dbReference type="Rhea" id="RHEA-COMP:10090"/>
        <dbReference type="ChEBI" id="CHEBI:65314"/>
        <dbReference type="ChEBI" id="CHEBI:65315"/>
        <dbReference type="EC" id="5.4.99.19"/>
    </reaction>
</comment>
<comment type="similarity">
    <text evidence="1 7">Belongs to the pseudouridine synthase RsuA family.</text>
</comment>
<dbReference type="CDD" id="cd00165">
    <property type="entry name" value="S4"/>
    <property type="match status" value="1"/>
</dbReference>
<evidence type="ECO:0000256" key="3">
    <source>
        <dbReference type="ARBA" id="ARBA00023235"/>
    </source>
</evidence>
<dbReference type="Pfam" id="PF00849">
    <property type="entry name" value="PseudoU_synth_2"/>
    <property type="match status" value="1"/>
</dbReference>
<keyword evidence="3 7" id="KW-0413">Isomerase</keyword>
<evidence type="ECO:0000256" key="7">
    <source>
        <dbReference type="RuleBase" id="RU003887"/>
    </source>
</evidence>
<dbReference type="CDD" id="cd02553">
    <property type="entry name" value="PseudoU_synth_RsuA"/>
    <property type="match status" value="1"/>
</dbReference>
<reference evidence="9 10" key="1">
    <citation type="submission" date="2017-08" db="EMBL/GenBank/DDBJ databases">
        <title>Reclassification of Bisgaard taxon 37 and 44.</title>
        <authorList>
            <person name="Christensen H."/>
        </authorList>
    </citation>
    <scope>NUCLEOTIDE SEQUENCE [LARGE SCALE GENOMIC DNA]</scope>
    <source>
        <strain evidence="9 10">111</strain>
    </source>
</reference>
<sequence>MKLLRLDKIISDYSHYSRSQVSTLARNGLICVNGEVVKQVSQKFDPTQIEITIDNEPLEIEVEPSVIVLHKPEGFVCANEDGVHRTVFTLLPEKFRKFHCIGRLDVDTTGLLLLTNDGQFSHKLTSPKSHVPKTYFVTLADPVEDNYAHEITQGILLKSEKDPTLPAKLELTDDPYQVYLTITEGRYHQVKRMFAALGNKVENLHRSAIGSYTLPEDLDEGEWIVLTVAQAEKLIRG</sequence>
<dbReference type="InterPro" id="IPR000748">
    <property type="entry name" value="PsdUridine_synth_RsuA/RluB/E/F"/>
</dbReference>